<feature type="compositionally biased region" description="Basic and acidic residues" evidence="1">
    <location>
        <begin position="44"/>
        <end position="60"/>
    </location>
</feature>
<dbReference type="AlphaFoldDB" id="A0A8J3MWJ7"/>
<evidence type="ECO:0000313" key="2">
    <source>
        <dbReference type="EMBL" id="GHO51507.1"/>
    </source>
</evidence>
<dbReference type="EMBL" id="BNJF01000014">
    <property type="protein sequence ID" value="GHO51507.1"/>
    <property type="molecule type" value="Genomic_DNA"/>
</dbReference>
<comment type="caution">
    <text evidence="2">The sequence shown here is derived from an EMBL/GenBank/DDBJ whole genome shotgun (WGS) entry which is preliminary data.</text>
</comment>
<organism evidence="2 3">
    <name type="scientific">Ktedonospora formicarum</name>
    <dbReference type="NCBI Taxonomy" id="2778364"/>
    <lineage>
        <taxon>Bacteria</taxon>
        <taxon>Bacillati</taxon>
        <taxon>Chloroflexota</taxon>
        <taxon>Ktedonobacteria</taxon>
        <taxon>Ktedonobacterales</taxon>
        <taxon>Ktedonobacteraceae</taxon>
        <taxon>Ktedonospora</taxon>
    </lineage>
</organism>
<reference evidence="2" key="1">
    <citation type="submission" date="2020-10" db="EMBL/GenBank/DDBJ databases">
        <title>Taxonomic study of unclassified bacteria belonging to the class Ktedonobacteria.</title>
        <authorList>
            <person name="Yabe S."/>
            <person name="Wang C.M."/>
            <person name="Zheng Y."/>
            <person name="Sakai Y."/>
            <person name="Cavaletti L."/>
            <person name="Monciardini P."/>
            <person name="Donadio S."/>
        </authorList>
    </citation>
    <scope>NUCLEOTIDE SEQUENCE</scope>
    <source>
        <strain evidence="2">SOSP1-1</strain>
    </source>
</reference>
<accession>A0A8J3MWJ7</accession>
<gene>
    <name evidence="2" type="ORF">KSX_96700</name>
</gene>
<keyword evidence="3" id="KW-1185">Reference proteome</keyword>
<sequence>MNHWCSECGAEITAGTICNRCDPENGSEHVTYTFVGFLPSEQEAGQREQSEEQRPWWKLW</sequence>
<dbReference type="RefSeq" id="WP_220200408.1">
    <property type="nucleotide sequence ID" value="NZ_BNJF01000014.1"/>
</dbReference>
<name>A0A8J3MWJ7_9CHLR</name>
<feature type="region of interest" description="Disordered" evidence="1">
    <location>
        <begin position="41"/>
        <end position="60"/>
    </location>
</feature>
<proteinExistence type="predicted"/>
<protein>
    <submittedName>
        <fullName evidence="2">Uncharacterized protein</fullName>
    </submittedName>
</protein>
<evidence type="ECO:0000313" key="3">
    <source>
        <dbReference type="Proteomes" id="UP000612362"/>
    </source>
</evidence>
<evidence type="ECO:0000256" key="1">
    <source>
        <dbReference type="SAM" id="MobiDB-lite"/>
    </source>
</evidence>
<dbReference type="Proteomes" id="UP000612362">
    <property type="component" value="Unassembled WGS sequence"/>
</dbReference>